<gene>
    <name evidence="1" type="ORF">rsdtw13_31850</name>
</gene>
<comment type="caution">
    <text evidence="1">The sequence shown here is derived from an EMBL/GenBank/DDBJ whole genome shotgun (WGS) entry which is preliminary data.</text>
</comment>
<keyword evidence="2" id="KW-1185">Reference proteome</keyword>
<organism evidence="1 2">
    <name type="scientific">Inconstantimicrobium mannanitabidum</name>
    <dbReference type="NCBI Taxonomy" id="1604901"/>
    <lineage>
        <taxon>Bacteria</taxon>
        <taxon>Bacillati</taxon>
        <taxon>Bacillota</taxon>
        <taxon>Clostridia</taxon>
        <taxon>Eubacteriales</taxon>
        <taxon>Clostridiaceae</taxon>
        <taxon>Inconstantimicrobium</taxon>
    </lineage>
</organism>
<proteinExistence type="predicted"/>
<reference evidence="1" key="1">
    <citation type="journal article" date="2025" name="Int. J. Syst. Evol. Microbiol.">
        <title>Inconstantimicrobium mannanitabidum sp. nov., a novel member of the family Clostridiaceae isolated from anoxic soil under the treatment of reductive soil disinfestation.</title>
        <authorList>
            <person name="Ueki A."/>
            <person name="Tonouchi A."/>
            <person name="Honma S."/>
            <person name="Kaku N."/>
            <person name="Ueki K."/>
        </authorList>
    </citation>
    <scope>NUCLEOTIDE SEQUENCE</scope>
    <source>
        <strain evidence="1">TW13</strain>
    </source>
</reference>
<evidence type="ECO:0000313" key="2">
    <source>
        <dbReference type="Proteomes" id="UP001058074"/>
    </source>
</evidence>
<accession>A0ACB5RFU3</accession>
<dbReference type="EMBL" id="BROD01000001">
    <property type="protein sequence ID" value="GKX67927.1"/>
    <property type="molecule type" value="Genomic_DNA"/>
</dbReference>
<dbReference type="Proteomes" id="UP001058074">
    <property type="component" value="Unassembled WGS sequence"/>
</dbReference>
<sequence>MDYSKYYCNYLNINTELLNKGSFIFESDQRNKPICFYYYHLVIVSSFNGIAVVSIAPHFDKVFSEYNIKNRELRDVELLTNMFSSELDDFNVRNMYRMGLVSDKYKQINTARVIQLKSGHKDVYFNTIASISDASIKEHKWNLRKEQIDQGRVFVIIEDEIIISQAVISDINFNGGNIHVWTSEEHSGKGYGKSVTAAAAQWCVDNGILPVYLVDKSNNPSLSIAKSVGFEVLFDEVVLSQKIK</sequence>
<protein>
    <submittedName>
        <fullName evidence="1">Uncharacterized protein</fullName>
    </submittedName>
</protein>
<evidence type="ECO:0000313" key="1">
    <source>
        <dbReference type="EMBL" id="GKX67927.1"/>
    </source>
</evidence>
<name>A0ACB5RFU3_9CLOT</name>